<dbReference type="EMBL" id="GDID01005862">
    <property type="protein sequence ID" value="JAP90744.1"/>
    <property type="molecule type" value="Transcribed_RNA"/>
</dbReference>
<dbReference type="InterPro" id="IPR039699">
    <property type="entry name" value="Ribosomal_uL30"/>
</dbReference>
<dbReference type="Gene3D" id="3.30.1390.20">
    <property type="entry name" value="Ribosomal protein L30, ferredoxin-like fold domain"/>
    <property type="match status" value="1"/>
</dbReference>
<feature type="non-terminal residue" evidence="1">
    <location>
        <position position="1"/>
    </location>
</feature>
<gene>
    <name evidence="1" type="ORF">TPC1_17866</name>
</gene>
<dbReference type="InterPro" id="IPR036919">
    <property type="entry name" value="Ribo_uL30_ferredoxin-like_sf"/>
</dbReference>
<dbReference type="GO" id="GO:0022625">
    <property type="term" value="C:cytosolic large ribosomal subunit"/>
    <property type="evidence" value="ECO:0007669"/>
    <property type="project" value="TreeGrafter"/>
</dbReference>
<dbReference type="PANTHER" id="PTHR11524:SF16">
    <property type="entry name" value="LARGE RIBOSOMAL SUBUNIT PROTEIN UL30"/>
    <property type="match status" value="1"/>
</dbReference>
<accession>A0A146K4C3</accession>
<organism evidence="1">
    <name type="scientific">Trepomonas sp. PC1</name>
    <dbReference type="NCBI Taxonomy" id="1076344"/>
    <lineage>
        <taxon>Eukaryota</taxon>
        <taxon>Metamonada</taxon>
        <taxon>Diplomonadida</taxon>
        <taxon>Hexamitidae</taxon>
        <taxon>Hexamitinae</taxon>
        <taxon>Trepomonas</taxon>
    </lineage>
</organism>
<protein>
    <submittedName>
        <fullName evidence="1">Uncharacterized protein</fullName>
    </submittedName>
</protein>
<reference evidence="1" key="1">
    <citation type="submission" date="2015-07" db="EMBL/GenBank/DDBJ databases">
        <title>Adaptation to a free-living lifestyle via gene acquisitions in the diplomonad Trepomonas sp. PC1.</title>
        <authorList>
            <person name="Xu F."/>
            <person name="Jerlstrom-Hultqvist J."/>
            <person name="Kolisko M."/>
            <person name="Simpson A.G.B."/>
            <person name="Roger A.J."/>
            <person name="Svard S.G."/>
            <person name="Andersson J.O."/>
        </authorList>
    </citation>
    <scope>NUCLEOTIDE SEQUENCE</scope>
    <source>
        <strain evidence="1">PC1</strain>
    </source>
</reference>
<dbReference type="PANTHER" id="PTHR11524">
    <property type="entry name" value="60S RIBOSOMAL PROTEIN L7"/>
    <property type="match status" value="1"/>
</dbReference>
<dbReference type="SUPFAM" id="SSF55129">
    <property type="entry name" value="Ribosomal protein L30p/L7e"/>
    <property type="match status" value="1"/>
</dbReference>
<dbReference type="GO" id="GO:0003735">
    <property type="term" value="F:structural constituent of ribosome"/>
    <property type="evidence" value="ECO:0007669"/>
    <property type="project" value="TreeGrafter"/>
</dbReference>
<evidence type="ECO:0000313" key="1">
    <source>
        <dbReference type="EMBL" id="JAP90744.1"/>
    </source>
</evidence>
<dbReference type="GO" id="GO:0000463">
    <property type="term" value="P:maturation of LSU-rRNA from tricistronic rRNA transcript (SSU-rRNA, 5.8S rRNA, LSU-rRNA)"/>
    <property type="evidence" value="ECO:0007669"/>
    <property type="project" value="TreeGrafter"/>
</dbReference>
<proteinExistence type="predicted"/>
<dbReference type="GO" id="GO:0003723">
    <property type="term" value="F:RNA binding"/>
    <property type="evidence" value="ECO:0007669"/>
    <property type="project" value="TreeGrafter"/>
</dbReference>
<dbReference type="AlphaFoldDB" id="A0A146K4C3"/>
<name>A0A146K4C3_9EUKA</name>
<sequence>QQRPEELVILKRRNDIADQEKIQKPKYDTKKIKELSVRTPAQFAKPYGKQLKLERDLRLAKQQMQKSIKTDTNVLPVLVIRTANQFVVSPLISQMLNSLKLNKQYSAVIVKGTQQQLKLLKLLDQVLAFGFLQEDFLRQLILKRGFASVNGQKVPISDNIVIEEQLGSHDIICLEDVVYELMQCGEKFAIVNKFLWQFELHEKDLKPGQITDMKDLEGMV</sequence>